<accession>A0A6A6VTS5</accession>
<proteinExistence type="predicted"/>
<organism evidence="1 2">
    <name type="scientific">Pseudovirgaria hyperparasitica</name>
    <dbReference type="NCBI Taxonomy" id="470096"/>
    <lineage>
        <taxon>Eukaryota</taxon>
        <taxon>Fungi</taxon>
        <taxon>Dikarya</taxon>
        <taxon>Ascomycota</taxon>
        <taxon>Pezizomycotina</taxon>
        <taxon>Dothideomycetes</taxon>
        <taxon>Dothideomycetes incertae sedis</taxon>
        <taxon>Acrospermales</taxon>
        <taxon>Acrospermaceae</taxon>
        <taxon>Pseudovirgaria</taxon>
    </lineage>
</organism>
<gene>
    <name evidence="1" type="ORF">EJ05DRAFT_267840</name>
</gene>
<evidence type="ECO:0000313" key="1">
    <source>
        <dbReference type="EMBL" id="KAF2752681.1"/>
    </source>
</evidence>
<sequence>MMFYGHAAASHISCQERLQCDPALALSCPLELSGADRVVPKPRTTGRHYIHDLRSQRAPIFLSSASGQANVFTQWKRSQVSAPKFGIFQARRGVITNVESLATNMGWGIDVDRWTLQHRMYALKTWIASRRILWRI</sequence>
<dbReference type="RefSeq" id="XP_033595132.1">
    <property type="nucleotide sequence ID" value="XM_033740325.1"/>
</dbReference>
<dbReference type="AlphaFoldDB" id="A0A6A6VTS5"/>
<keyword evidence="2" id="KW-1185">Reference proteome</keyword>
<dbReference type="GeneID" id="54481379"/>
<dbReference type="EMBL" id="ML996599">
    <property type="protein sequence ID" value="KAF2752681.1"/>
    <property type="molecule type" value="Genomic_DNA"/>
</dbReference>
<name>A0A6A6VTS5_9PEZI</name>
<reference evidence="1" key="1">
    <citation type="journal article" date="2020" name="Stud. Mycol.">
        <title>101 Dothideomycetes genomes: a test case for predicting lifestyles and emergence of pathogens.</title>
        <authorList>
            <person name="Haridas S."/>
            <person name="Albert R."/>
            <person name="Binder M."/>
            <person name="Bloem J."/>
            <person name="Labutti K."/>
            <person name="Salamov A."/>
            <person name="Andreopoulos B."/>
            <person name="Baker S."/>
            <person name="Barry K."/>
            <person name="Bills G."/>
            <person name="Bluhm B."/>
            <person name="Cannon C."/>
            <person name="Castanera R."/>
            <person name="Culley D."/>
            <person name="Daum C."/>
            <person name="Ezra D."/>
            <person name="Gonzalez J."/>
            <person name="Henrissat B."/>
            <person name="Kuo A."/>
            <person name="Liang C."/>
            <person name="Lipzen A."/>
            <person name="Lutzoni F."/>
            <person name="Magnuson J."/>
            <person name="Mondo S."/>
            <person name="Nolan M."/>
            <person name="Ohm R."/>
            <person name="Pangilinan J."/>
            <person name="Park H.-J."/>
            <person name="Ramirez L."/>
            <person name="Alfaro M."/>
            <person name="Sun H."/>
            <person name="Tritt A."/>
            <person name="Yoshinaga Y."/>
            <person name="Zwiers L.-H."/>
            <person name="Turgeon B."/>
            <person name="Goodwin S."/>
            <person name="Spatafora J."/>
            <person name="Crous P."/>
            <person name="Grigoriev I."/>
        </authorList>
    </citation>
    <scope>NUCLEOTIDE SEQUENCE</scope>
    <source>
        <strain evidence="1">CBS 121739</strain>
    </source>
</reference>
<protein>
    <submittedName>
        <fullName evidence="1">Uncharacterized protein</fullName>
    </submittedName>
</protein>
<dbReference type="Proteomes" id="UP000799437">
    <property type="component" value="Unassembled WGS sequence"/>
</dbReference>
<evidence type="ECO:0000313" key="2">
    <source>
        <dbReference type="Proteomes" id="UP000799437"/>
    </source>
</evidence>